<reference evidence="10 11" key="1">
    <citation type="journal article" date="2014" name="Nat. Commun.">
        <title>Klebsormidium flaccidum genome reveals primary factors for plant terrestrial adaptation.</title>
        <authorList>
            <person name="Hori K."/>
            <person name="Maruyama F."/>
            <person name="Fujisawa T."/>
            <person name="Togashi T."/>
            <person name="Yamamoto N."/>
            <person name="Seo M."/>
            <person name="Sato S."/>
            <person name="Yamada T."/>
            <person name="Mori H."/>
            <person name="Tajima N."/>
            <person name="Moriyama T."/>
            <person name="Ikeuchi M."/>
            <person name="Watanabe M."/>
            <person name="Wada H."/>
            <person name="Kobayashi K."/>
            <person name="Saito M."/>
            <person name="Masuda T."/>
            <person name="Sasaki-Sekimoto Y."/>
            <person name="Mashiguchi K."/>
            <person name="Awai K."/>
            <person name="Shimojima M."/>
            <person name="Masuda S."/>
            <person name="Iwai M."/>
            <person name="Nobusawa T."/>
            <person name="Narise T."/>
            <person name="Kondo S."/>
            <person name="Saito H."/>
            <person name="Sato R."/>
            <person name="Murakawa M."/>
            <person name="Ihara Y."/>
            <person name="Oshima-Yamada Y."/>
            <person name="Ohtaka K."/>
            <person name="Satoh M."/>
            <person name="Sonobe K."/>
            <person name="Ishii M."/>
            <person name="Ohtani R."/>
            <person name="Kanamori-Sato M."/>
            <person name="Honoki R."/>
            <person name="Miyazaki D."/>
            <person name="Mochizuki H."/>
            <person name="Umetsu J."/>
            <person name="Higashi K."/>
            <person name="Shibata D."/>
            <person name="Kamiya Y."/>
            <person name="Sato N."/>
            <person name="Nakamura Y."/>
            <person name="Tabata S."/>
            <person name="Ida S."/>
            <person name="Kurokawa K."/>
            <person name="Ohta H."/>
        </authorList>
    </citation>
    <scope>NUCLEOTIDE SEQUENCE [LARGE SCALE GENOMIC DNA]</scope>
    <source>
        <strain evidence="10 11">NIES-2285</strain>
    </source>
</reference>
<evidence type="ECO:0000259" key="9">
    <source>
        <dbReference type="PROSITE" id="PS50832"/>
    </source>
</evidence>
<dbReference type="SUPFAM" id="SSF50249">
    <property type="entry name" value="Nucleic acid-binding proteins"/>
    <property type="match status" value="1"/>
</dbReference>
<comment type="similarity">
    <text evidence="2">Belongs to the IF-1 family.</text>
</comment>
<dbReference type="HAMAP" id="MF_00075">
    <property type="entry name" value="IF_1"/>
    <property type="match status" value="1"/>
</dbReference>
<feature type="domain" description="S1-like" evidence="9">
    <location>
        <begin position="453"/>
        <end position="517"/>
    </location>
</feature>
<evidence type="ECO:0000256" key="6">
    <source>
        <dbReference type="ARBA" id="ARBA00068272"/>
    </source>
</evidence>
<organism evidence="10 11">
    <name type="scientific">Klebsormidium nitens</name>
    <name type="common">Green alga</name>
    <name type="synonym">Ulothrix nitens</name>
    <dbReference type="NCBI Taxonomy" id="105231"/>
    <lineage>
        <taxon>Eukaryota</taxon>
        <taxon>Viridiplantae</taxon>
        <taxon>Streptophyta</taxon>
        <taxon>Klebsormidiophyceae</taxon>
        <taxon>Klebsormidiales</taxon>
        <taxon>Klebsormidiaceae</taxon>
        <taxon>Klebsormidium</taxon>
    </lineage>
</organism>
<dbReference type="Pfam" id="PF01176">
    <property type="entry name" value="eIF-1a"/>
    <property type="match status" value="1"/>
</dbReference>
<dbReference type="STRING" id="105231.A0A0U9HIP1"/>
<dbReference type="OrthoDB" id="1714886at2759"/>
<evidence type="ECO:0000313" key="10">
    <source>
        <dbReference type="EMBL" id="GAQ77626.1"/>
    </source>
</evidence>
<dbReference type="PROSITE" id="PS50832">
    <property type="entry name" value="S1_IF1_TYPE"/>
    <property type="match status" value="1"/>
</dbReference>
<comment type="subunit">
    <text evidence="3">Component of the 30S ribosomal translation pre-initiation complex which assembles on the 30S ribosome in the order IF-2 and IF-3, IF-1 and N-formylmethionyl-tRNA(fMet); mRNA recruitment can occur at any time during PIC assembly.</text>
</comment>
<dbReference type="EMBL" id="DF236950">
    <property type="protein sequence ID" value="GAQ77626.1"/>
    <property type="molecule type" value="Genomic_DNA"/>
</dbReference>
<dbReference type="GO" id="GO:0003743">
    <property type="term" value="F:translation initiation factor activity"/>
    <property type="evidence" value="ECO:0007669"/>
    <property type="project" value="UniProtKB-UniRule"/>
</dbReference>
<keyword evidence="11" id="KW-1185">Reference proteome</keyword>
<feature type="compositionally biased region" description="Pro residues" evidence="8">
    <location>
        <begin position="526"/>
        <end position="539"/>
    </location>
</feature>
<dbReference type="GO" id="GO:0005829">
    <property type="term" value="C:cytosol"/>
    <property type="evidence" value="ECO:0000318"/>
    <property type="project" value="GO_Central"/>
</dbReference>
<keyword evidence="4 7" id="KW-0396">Initiation factor</keyword>
<sequence length="539" mass="57522">MATTSRWGCLHQLSATGGVTSGSRHEKAGARISADLCLCPARAHWRHLRESLRERGLVTWRGQGQEWRGTPHFVRYSRCSASDGPSPPSYSKRHPRPPPPGSEPRQDAPRTDRKKEAHRHALHLERLGPRKRAKMLAGPAGSRAWKRARRKVAKVAESISEVVDAAAAAVALPTLAPLSSEAAQAFARVSGQGPSSWDAMATEADRLRDSGSSAASALAAFLELDGSRLPSPDGGSFFTSPHQFPASHALQMEDKPPGTPGLSVDSQADEAGSGAWGEATRMALPVLGLAAATVVGTLFTRRAGVPRMLPRMAMRALAYPALFLQTGILASEQGAERARQAALWSLPPALLVSSCFMGWRVAAASAAAFLTAQLVNVNVSERLPRASHWWQVVLVAAAAASVVDALVFARISSRAVHGLALAMALTGDFGEVGERRRFSGVRPALKKQSAMIEMEGEVQKALPNAMFQVALDNGCQVLAHISGKIRRNRIEIFQGDRVKVEISPYDLTRGRITHRNRRAGQGPATPGGPNPPGGNPVPA</sequence>
<evidence type="ECO:0000256" key="8">
    <source>
        <dbReference type="SAM" id="MobiDB-lite"/>
    </source>
</evidence>
<dbReference type="GO" id="GO:0043022">
    <property type="term" value="F:ribosome binding"/>
    <property type="evidence" value="ECO:0000318"/>
    <property type="project" value="GO_Central"/>
</dbReference>
<proteinExistence type="inferred from homology"/>
<dbReference type="NCBIfam" id="TIGR00008">
    <property type="entry name" value="infA"/>
    <property type="match status" value="1"/>
</dbReference>
<dbReference type="PANTHER" id="PTHR33370:SF1">
    <property type="entry name" value="TRANSLATION INITIATION FACTOR IF-1, CHLOROPLASTIC"/>
    <property type="match status" value="1"/>
</dbReference>
<dbReference type="CDD" id="cd04451">
    <property type="entry name" value="S1_IF1"/>
    <property type="match status" value="1"/>
</dbReference>
<accession>A0A0U9HIP1</accession>
<evidence type="ECO:0000313" key="11">
    <source>
        <dbReference type="Proteomes" id="UP000054558"/>
    </source>
</evidence>
<dbReference type="Gene3D" id="2.40.50.140">
    <property type="entry name" value="Nucleic acid-binding proteins"/>
    <property type="match status" value="1"/>
</dbReference>
<feature type="region of interest" description="Disordered" evidence="8">
    <location>
        <begin position="510"/>
        <end position="539"/>
    </location>
</feature>
<dbReference type="FunFam" id="2.40.50.140:FF:000002">
    <property type="entry name" value="Translation initiation factor IF-1"/>
    <property type="match status" value="1"/>
</dbReference>
<name>A0A0U9HIP1_KLENI</name>
<feature type="region of interest" description="Disordered" evidence="8">
    <location>
        <begin position="250"/>
        <end position="275"/>
    </location>
</feature>
<evidence type="ECO:0000256" key="7">
    <source>
        <dbReference type="PROSITE-ProRule" id="PRU00181"/>
    </source>
</evidence>
<protein>
    <recommendedName>
        <fullName evidence="6">Translation initiation factor IF-1, chloroplastic</fullName>
    </recommendedName>
</protein>
<dbReference type="InterPro" id="IPR006196">
    <property type="entry name" value="RNA-binding_domain_S1_IF1"/>
</dbReference>
<dbReference type="GO" id="GO:0003723">
    <property type="term" value="F:RNA binding"/>
    <property type="evidence" value="ECO:0007669"/>
    <property type="project" value="InterPro"/>
</dbReference>
<dbReference type="PANTHER" id="PTHR33370">
    <property type="entry name" value="TRANSLATION INITIATION FACTOR IF-1, CHLOROPLASTIC"/>
    <property type="match status" value="1"/>
</dbReference>
<evidence type="ECO:0000256" key="5">
    <source>
        <dbReference type="ARBA" id="ARBA00022917"/>
    </source>
</evidence>
<gene>
    <name evidence="10" type="ORF">KFL_000010750</name>
</gene>
<keyword evidence="5 7" id="KW-0648">Protein biosynthesis</keyword>
<evidence type="ECO:0000256" key="4">
    <source>
        <dbReference type="ARBA" id="ARBA00022540"/>
    </source>
</evidence>
<feature type="region of interest" description="Disordered" evidence="8">
    <location>
        <begin position="78"/>
        <end position="118"/>
    </location>
</feature>
<comment type="function">
    <text evidence="1">One of the essential components for the initiation of protein synthesis. Stabilizes the binding of IF-2 and IF-3 on the 30S subunit to which N-formylmethionyl-tRNA(fMet) subsequently binds. Helps modulate mRNA selection, yielding the 30S pre-initiation complex (PIC). Upon addition of the 50S ribosomal subunit IF-1, IF-2 and IF-3 are released leaving the mature 70S translation initiation complex.</text>
</comment>
<dbReference type="Proteomes" id="UP000054558">
    <property type="component" value="Unassembled WGS sequence"/>
</dbReference>
<evidence type="ECO:0000256" key="2">
    <source>
        <dbReference type="ARBA" id="ARBA00010939"/>
    </source>
</evidence>
<evidence type="ECO:0000256" key="1">
    <source>
        <dbReference type="ARBA" id="ARBA00003935"/>
    </source>
</evidence>
<dbReference type="AlphaFoldDB" id="A0A0U9HIP1"/>
<dbReference type="InterPro" id="IPR012340">
    <property type="entry name" value="NA-bd_OB-fold"/>
</dbReference>
<feature type="compositionally biased region" description="Basic and acidic residues" evidence="8">
    <location>
        <begin position="104"/>
        <end position="115"/>
    </location>
</feature>
<dbReference type="InterPro" id="IPR004368">
    <property type="entry name" value="TIF_IF1"/>
</dbReference>
<evidence type="ECO:0000256" key="3">
    <source>
        <dbReference type="ARBA" id="ARBA00011599"/>
    </source>
</evidence>